<dbReference type="NCBIfam" id="TIGR00671">
    <property type="entry name" value="baf"/>
    <property type="match status" value="1"/>
</dbReference>
<keyword evidence="9 16" id="KW-0547">Nucleotide-binding</keyword>
<keyword evidence="8 16" id="KW-0808">Transferase</keyword>
<dbReference type="UniPathway" id="UPA00241">
    <property type="reaction ID" value="UER00352"/>
</dbReference>
<dbReference type="STRING" id="880073.Cabys_2851"/>
<dbReference type="Gene3D" id="3.30.420.40">
    <property type="match status" value="2"/>
</dbReference>
<dbReference type="PANTHER" id="PTHR34265">
    <property type="entry name" value="TYPE III PANTOTHENATE KINASE"/>
    <property type="match status" value="1"/>
</dbReference>
<evidence type="ECO:0000313" key="20">
    <source>
        <dbReference type="Proteomes" id="UP000183868"/>
    </source>
</evidence>
<dbReference type="HAMAP" id="MF_01274">
    <property type="entry name" value="Pantothen_kinase_3"/>
    <property type="match status" value="1"/>
</dbReference>
<dbReference type="EMBL" id="CM001402">
    <property type="protein sequence ID" value="EHO39721.1"/>
    <property type="molecule type" value="Genomic_DNA"/>
</dbReference>
<feature type="binding site" evidence="16">
    <location>
        <position position="100"/>
    </location>
    <ligand>
        <name>substrate</name>
    </ligand>
</feature>
<evidence type="ECO:0000256" key="6">
    <source>
        <dbReference type="ARBA" id="ARBA00012102"/>
    </source>
</evidence>
<dbReference type="eggNOG" id="COG1521">
    <property type="taxonomic scope" value="Bacteria"/>
</dbReference>
<evidence type="ECO:0000313" key="17">
    <source>
        <dbReference type="EMBL" id="APF19599.1"/>
    </source>
</evidence>
<dbReference type="InterPro" id="IPR004619">
    <property type="entry name" value="Type_III_PanK"/>
</dbReference>
<reference evidence="18 19" key="1">
    <citation type="submission" date="2011-09" db="EMBL/GenBank/DDBJ databases">
        <title>The permanent draft genome of Caldithrix abyssi DSM 13497.</title>
        <authorList>
            <consortium name="US DOE Joint Genome Institute (JGI-PGF)"/>
            <person name="Lucas S."/>
            <person name="Han J."/>
            <person name="Lapidus A."/>
            <person name="Bruce D."/>
            <person name="Goodwin L."/>
            <person name="Pitluck S."/>
            <person name="Peters L."/>
            <person name="Kyrpides N."/>
            <person name="Mavromatis K."/>
            <person name="Ivanova N."/>
            <person name="Mikhailova N."/>
            <person name="Chertkov O."/>
            <person name="Detter J.C."/>
            <person name="Tapia R."/>
            <person name="Han C."/>
            <person name="Land M."/>
            <person name="Hauser L."/>
            <person name="Markowitz V."/>
            <person name="Cheng J.-F."/>
            <person name="Hugenholtz P."/>
            <person name="Woyke T."/>
            <person name="Wu D."/>
            <person name="Spring S."/>
            <person name="Brambilla E."/>
            <person name="Klenk H.-P."/>
            <person name="Eisen J.A."/>
        </authorList>
    </citation>
    <scope>NUCLEOTIDE SEQUENCE [LARGE SCALE GENOMIC DNA]</scope>
    <source>
        <strain evidence="18 19">DSM 13497</strain>
    </source>
</reference>
<feature type="binding site" evidence="16">
    <location>
        <position position="129"/>
    </location>
    <ligand>
        <name>K(+)</name>
        <dbReference type="ChEBI" id="CHEBI:29103"/>
    </ligand>
</feature>
<dbReference type="PaxDb" id="880073-Calab_0067"/>
<evidence type="ECO:0000256" key="7">
    <source>
        <dbReference type="ARBA" id="ARBA00022490"/>
    </source>
</evidence>
<dbReference type="EMBL" id="CP018099">
    <property type="protein sequence ID" value="APF19599.1"/>
    <property type="molecule type" value="Genomic_DNA"/>
</dbReference>
<proteinExistence type="inferred from homology"/>
<comment type="function">
    <text evidence="16">Catalyzes the phosphorylation of pantothenate (Pan), the first step in CoA biosynthesis.</text>
</comment>
<comment type="catalytic activity">
    <reaction evidence="1 16">
        <text>(R)-pantothenate + ATP = (R)-4'-phosphopantothenate + ADP + H(+)</text>
        <dbReference type="Rhea" id="RHEA:16373"/>
        <dbReference type="ChEBI" id="CHEBI:10986"/>
        <dbReference type="ChEBI" id="CHEBI:15378"/>
        <dbReference type="ChEBI" id="CHEBI:29032"/>
        <dbReference type="ChEBI" id="CHEBI:30616"/>
        <dbReference type="ChEBI" id="CHEBI:456216"/>
        <dbReference type="EC" id="2.7.1.33"/>
    </reaction>
</comment>
<protein>
    <recommendedName>
        <fullName evidence="15 16">Type III pantothenate kinase</fullName>
        <ecNumber evidence="6 16">2.7.1.33</ecNumber>
    </recommendedName>
    <alternativeName>
        <fullName evidence="16">PanK-III</fullName>
    </alternativeName>
    <alternativeName>
        <fullName evidence="16">Pantothenic acid kinase</fullName>
    </alternativeName>
</protein>
<comment type="cofactor">
    <cofactor evidence="2">
        <name>K(+)</name>
        <dbReference type="ChEBI" id="CHEBI:29103"/>
    </cofactor>
</comment>
<keyword evidence="13 16" id="KW-0173">Coenzyme A biosynthesis</keyword>
<dbReference type="GO" id="GO:0005524">
    <property type="term" value="F:ATP binding"/>
    <property type="evidence" value="ECO:0007669"/>
    <property type="project" value="UniProtKB-UniRule"/>
</dbReference>
<dbReference type="EC" id="2.7.1.33" evidence="6 16"/>
<feature type="binding site" evidence="16">
    <location>
        <begin position="6"/>
        <end position="13"/>
    </location>
    <ligand>
        <name>ATP</name>
        <dbReference type="ChEBI" id="CHEBI:30616"/>
    </ligand>
</feature>
<evidence type="ECO:0000256" key="9">
    <source>
        <dbReference type="ARBA" id="ARBA00022741"/>
    </source>
</evidence>
<evidence type="ECO:0000256" key="12">
    <source>
        <dbReference type="ARBA" id="ARBA00022958"/>
    </source>
</evidence>
<evidence type="ECO:0000256" key="2">
    <source>
        <dbReference type="ARBA" id="ARBA00001958"/>
    </source>
</evidence>
<feature type="binding site" evidence="16">
    <location>
        <position position="184"/>
    </location>
    <ligand>
        <name>substrate</name>
    </ligand>
</feature>
<evidence type="ECO:0000256" key="13">
    <source>
        <dbReference type="ARBA" id="ARBA00022993"/>
    </source>
</evidence>
<evidence type="ECO:0000313" key="18">
    <source>
        <dbReference type="EMBL" id="EHO39721.1"/>
    </source>
</evidence>
<reference evidence="17 20" key="2">
    <citation type="submission" date="2016-11" db="EMBL/GenBank/DDBJ databases">
        <title>Genomic analysis of Caldithrix abyssi and proposal of a novel bacterial phylum Caldithrichaeota.</title>
        <authorList>
            <person name="Kublanov I."/>
            <person name="Sigalova O."/>
            <person name="Gavrilov S."/>
            <person name="Lebedinsky A."/>
            <person name="Ivanova N."/>
            <person name="Daum C."/>
            <person name="Reddy T."/>
            <person name="Klenk H.P."/>
            <person name="Goker M."/>
            <person name="Reva O."/>
            <person name="Miroshnichenko M."/>
            <person name="Kyprides N."/>
            <person name="Woyke T."/>
            <person name="Gelfand M."/>
        </authorList>
    </citation>
    <scope>NUCLEOTIDE SEQUENCE [LARGE SCALE GENOMIC DNA]</scope>
    <source>
        <strain evidence="17 20">LF13</strain>
    </source>
</reference>
<dbReference type="SUPFAM" id="SSF53067">
    <property type="entry name" value="Actin-like ATPase domain"/>
    <property type="match status" value="2"/>
</dbReference>
<dbReference type="NCBIfam" id="NF009855">
    <property type="entry name" value="PRK13321.1"/>
    <property type="match status" value="1"/>
</dbReference>
<sequence length="259" mass="28949">MLLAFDIGNTHTVVGLFKKEKLVNHWRLASERARTEDELAVLLHHFFEHAKIDLSSIYGVCISSVVPDLTEVYQYFARRYLNYEPLIVDATIDLGMKVLYKNPAAVGADRLCNAVAGISKYGKPCIVVDFGTATTIDCIDADGNYEGGIISPGIVTSIEALHLKAAKLPRVNFEFPEKMIGQTTEESIQSGIFWGSVFLIEGFVKKLKDELGKKTVVVATGGLAKKIVEYTEVIDYVDQYLNLEGMYLIYQRNRKSRQL</sequence>
<comment type="pathway">
    <text evidence="4 16">Cofactor biosynthesis; coenzyme A biosynthesis; CoA from (R)-pantothenate: step 1/5.</text>
</comment>
<keyword evidence="12 16" id="KW-0630">Potassium</keyword>
<gene>
    <name evidence="16 17" type="primary">coaX</name>
    <name evidence="17" type="ORF">Cabys_2851</name>
    <name evidence="18" type="ORF">Calab_0067</name>
</gene>
<evidence type="ECO:0000256" key="5">
    <source>
        <dbReference type="ARBA" id="ARBA00011738"/>
    </source>
</evidence>
<organism evidence="18 19">
    <name type="scientific">Caldithrix abyssi DSM 13497</name>
    <dbReference type="NCBI Taxonomy" id="880073"/>
    <lineage>
        <taxon>Bacteria</taxon>
        <taxon>Pseudomonadati</taxon>
        <taxon>Calditrichota</taxon>
        <taxon>Calditrichia</taxon>
        <taxon>Calditrichales</taxon>
        <taxon>Calditrichaceae</taxon>
        <taxon>Caldithrix</taxon>
    </lineage>
</organism>
<dbReference type="CDD" id="cd24015">
    <property type="entry name" value="ASKHA_NBD_PanK-III"/>
    <property type="match status" value="1"/>
</dbReference>
<dbReference type="Proteomes" id="UP000183868">
    <property type="component" value="Chromosome"/>
</dbReference>
<dbReference type="AlphaFoldDB" id="H1XXP8"/>
<evidence type="ECO:0000256" key="1">
    <source>
        <dbReference type="ARBA" id="ARBA00001206"/>
    </source>
</evidence>
<evidence type="ECO:0000256" key="4">
    <source>
        <dbReference type="ARBA" id="ARBA00005225"/>
    </source>
</evidence>
<keyword evidence="10 16" id="KW-0418">Kinase</keyword>
<evidence type="ECO:0000313" key="19">
    <source>
        <dbReference type="Proteomes" id="UP000004671"/>
    </source>
</evidence>
<evidence type="ECO:0000256" key="15">
    <source>
        <dbReference type="ARBA" id="ARBA00040883"/>
    </source>
</evidence>
<keyword evidence="7 16" id="KW-0963">Cytoplasm</keyword>
<dbReference type="Pfam" id="PF03309">
    <property type="entry name" value="Pan_kinase"/>
    <property type="match status" value="1"/>
</dbReference>
<comment type="similarity">
    <text evidence="14 16">Belongs to the type III pantothenate kinase family.</text>
</comment>
<dbReference type="GO" id="GO:0005737">
    <property type="term" value="C:cytoplasm"/>
    <property type="evidence" value="ECO:0007669"/>
    <property type="project" value="UniProtKB-SubCell"/>
</dbReference>
<comment type="cofactor">
    <cofactor evidence="16">
        <name>NH4(+)</name>
        <dbReference type="ChEBI" id="CHEBI:28938"/>
    </cofactor>
    <cofactor evidence="16">
        <name>K(+)</name>
        <dbReference type="ChEBI" id="CHEBI:29103"/>
    </cofactor>
    <text evidence="16">A monovalent cation. Ammonium or potassium.</text>
</comment>
<evidence type="ECO:0000256" key="14">
    <source>
        <dbReference type="ARBA" id="ARBA00038036"/>
    </source>
</evidence>
<keyword evidence="16" id="KW-0479">Metal-binding</keyword>
<feature type="active site" description="Proton acceptor" evidence="16">
    <location>
        <position position="109"/>
    </location>
</feature>
<comment type="subunit">
    <text evidence="5 16">Homodimer.</text>
</comment>
<comment type="subcellular location">
    <subcellularLocation>
        <location evidence="3 16">Cytoplasm</location>
    </subcellularLocation>
</comment>
<dbReference type="GO" id="GO:0004594">
    <property type="term" value="F:pantothenate kinase activity"/>
    <property type="evidence" value="ECO:0007669"/>
    <property type="project" value="UniProtKB-UniRule"/>
</dbReference>
<dbReference type="NCBIfam" id="NF009848">
    <property type="entry name" value="PRK13318.1-6"/>
    <property type="match status" value="1"/>
</dbReference>
<dbReference type="GO" id="GO:0015937">
    <property type="term" value="P:coenzyme A biosynthetic process"/>
    <property type="evidence" value="ECO:0007669"/>
    <property type="project" value="UniProtKB-UniRule"/>
</dbReference>
<dbReference type="GO" id="GO:0046872">
    <property type="term" value="F:metal ion binding"/>
    <property type="evidence" value="ECO:0007669"/>
    <property type="project" value="UniProtKB-KW"/>
</dbReference>
<evidence type="ECO:0000256" key="8">
    <source>
        <dbReference type="ARBA" id="ARBA00022679"/>
    </source>
</evidence>
<evidence type="ECO:0000256" key="10">
    <source>
        <dbReference type="ARBA" id="ARBA00022777"/>
    </source>
</evidence>
<keyword evidence="11 16" id="KW-0067">ATP-binding</keyword>
<dbReference type="Proteomes" id="UP000004671">
    <property type="component" value="Chromosome"/>
</dbReference>
<feature type="binding site" evidence="16">
    <location>
        <begin position="107"/>
        <end position="110"/>
    </location>
    <ligand>
        <name>substrate</name>
    </ligand>
</feature>
<name>H1XXP8_CALAY</name>
<dbReference type="KEGG" id="caby:Cabys_2851"/>
<evidence type="ECO:0000256" key="11">
    <source>
        <dbReference type="ARBA" id="ARBA00022840"/>
    </source>
</evidence>
<keyword evidence="19" id="KW-1185">Reference proteome</keyword>
<feature type="binding site" evidence="16">
    <location>
        <position position="132"/>
    </location>
    <ligand>
        <name>ATP</name>
        <dbReference type="ChEBI" id="CHEBI:30616"/>
    </ligand>
</feature>
<dbReference type="InterPro" id="IPR043129">
    <property type="entry name" value="ATPase_NBD"/>
</dbReference>
<evidence type="ECO:0000256" key="16">
    <source>
        <dbReference type="HAMAP-Rule" id="MF_01274"/>
    </source>
</evidence>
<dbReference type="HOGENOM" id="CLU_066627_1_0_0"/>
<evidence type="ECO:0000256" key="3">
    <source>
        <dbReference type="ARBA" id="ARBA00004496"/>
    </source>
</evidence>
<dbReference type="PANTHER" id="PTHR34265:SF1">
    <property type="entry name" value="TYPE III PANTOTHENATE KINASE"/>
    <property type="match status" value="1"/>
</dbReference>
<accession>H1XXP8</accession>
<dbReference type="InParanoid" id="H1XXP8"/>